<dbReference type="EMBL" id="BKCJ010010967">
    <property type="protein sequence ID" value="GEU93975.1"/>
    <property type="molecule type" value="Genomic_DNA"/>
</dbReference>
<protein>
    <submittedName>
        <fullName evidence="2">Uncharacterized protein</fullName>
    </submittedName>
</protein>
<organism evidence="2">
    <name type="scientific">Tanacetum cinerariifolium</name>
    <name type="common">Dalmatian daisy</name>
    <name type="synonym">Chrysanthemum cinerariifolium</name>
    <dbReference type="NCBI Taxonomy" id="118510"/>
    <lineage>
        <taxon>Eukaryota</taxon>
        <taxon>Viridiplantae</taxon>
        <taxon>Streptophyta</taxon>
        <taxon>Embryophyta</taxon>
        <taxon>Tracheophyta</taxon>
        <taxon>Spermatophyta</taxon>
        <taxon>Magnoliopsida</taxon>
        <taxon>eudicotyledons</taxon>
        <taxon>Gunneridae</taxon>
        <taxon>Pentapetalae</taxon>
        <taxon>asterids</taxon>
        <taxon>campanulids</taxon>
        <taxon>Asterales</taxon>
        <taxon>Asteraceae</taxon>
        <taxon>Asteroideae</taxon>
        <taxon>Anthemideae</taxon>
        <taxon>Anthemidinae</taxon>
        <taxon>Tanacetum</taxon>
    </lineage>
</organism>
<gene>
    <name evidence="2" type="ORF">Tci_065953</name>
</gene>
<evidence type="ECO:0000313" key="2">
    <source>
        <dbReference type="EMBL" id="GEU93975.1"/>
    </source>
</evidence>
<accession>A0A6L2PAV9</accession>
<dbReference type="AlphaFoldDB" id="A0A6L2PAV9"/>
<proteinExistence type="predicted"/>
<name>A0A6L2PAV9_TANCI</name>
<evidence type="ECO:0000256" key="1">
    <source>
        <dbReference type="SAM" id="MobiDB-lite"/>
    </source>
</evidence>
<reference evidence="2" key="1">
    <citation type="journal article" date="2019" name="Sci. Rep.">
        <title>Draft genome of Tanacetum cinerariifolium, the natural source of mosquito coil.</title>
        <authorList>
            <person name="Yamashiro T."/>
            <person name="Shiraishi A."/>
            <person name="Satake H."/>
            <person name="Nakayama K."/>
        </authorList>
    </citation>
    <scope>NUCLEOTIDE SEQUENCE</scope>
</reference>
<sequence length="187" mass="21687">MIAMMVRLNEGVYILVLWCKDYRWKFLYDGGGGVSIFGSKEDEREEFENLFASEKEWSSVCVNLKVIRKVDMQSSSNMCLKTYALCAMPHMRINTFVDFITELVEESTKKDEAETTQEGSLKRTRDDLEQERSKKMEDDKESAELKKCLEIIQDDGDDITIYATPLSSKSPTIADYKIYKEGKKNYF</sequence>
<feature type="compositionally biased region" description="Basic and acidic residues" evidence="1">
    <location>
        <begin position="120"/>
        <end position="143"/>
    </location>
</feature>
<feature type="region of interest" description="Disordered" evidence="1">
    <location>
        <begin position="108"/>
        <end position="143"/>
    </location>
</feature>
<comment type="caution">
    <text evidence="2">The sequence shown here is derived from an EMBL/GenBank/DDBJ whole genome shotgun (WGS) entry which is preliminary data.</text>
</comment>